<feature type="domain" description="PAS" evidence="2">
    <location>
        <begin position="340"/>
        <end position="410"/>
    </location>
</feature>
<dbReference type="AlphaFoldDB" id="A0ABD3NWP2"/>
<reference evidence="3 4" key="1">
    <citation type="journal article" date="2020" name="G3 (Bethesda)">
        <title>Improved Reference Genome for Cyclotella cryptica CCMP332, a Model for Cell Wall Morphogenesis, Salinity Adaptation, and Lipid Production in Diatoms (Bacillariophyta).</title>
        <authorList>
            <person name="Roberts W.R."/>
            <person name="Downey K.M."/>
            <person name="Ruck E.C."/>
            <person name="Traller J.C."/>
            <person name="Alverson A.J."/>
        </authorList>
    </citation>
    <scope>NUCLEOTIDE SEQUENCE [LARGE SCALE GENOMIC DNA]</scope>
    <source>
        <strain evidence="3 4">CCMP332</strain>
    </source>
</reference>
<feature type="compositionally biased region" description="Low complexity" evidence="1">
    <location>
        <begin position="549"/>
        <end position="560"/>
    </location>
</feature>
<protein>
    <recommendedName>
        <fullName evidence="2">PAS domain-containing protein</fullName>
    </recommendedName>
</protein>
<feature type="region of interest" description="Disordered" evidence="1">
    <location>
        <begin position="61"/>
        <end position="86"/>
    </location>
</feature>
<keyword evidence="4" id="KW-1185">Reference proteome</keyword>
<evidence type="ECO:0000256" key="1">
    <source>
        <dbReference type="SAM" id="MobiDB-lite"/>
    </source>
</evidence>
<evidence type="ECO:0000313" key="4">
    <source>
        <dbReference type="Proteomes" id="UP001516023"/>
    </source>
</evidence>
<dbReference type="Proteomes" id="UP001516023">
    <property type="component" value="Unassembled WGS sequence"/>
</dbReference>
<dbReference type="EMBL" id="JABMIG020000390">
    <property type="protein sequence ID" value="KAL3779391.1"/>
    <property type="molecule type" value="Genomic_DNA"/>
</dbReference>
<feature type="compositionally biased region" description="Basic and acidic residues" evidence="1">
    <location>
        <begin position="658"/>
        <end position="671"/>
    </location>
</feature>
<feature type="region of interest" description="Disordered" evidence="1">
    <location>
        <begin position="145"/>
        <end position="164"/>
    </location>
</feature>
<dbReference type="SUPFAM" id="SSF55785">
    <property type="entry name" value="PYP-like sensor domain (PAS domain)"/>
    <property type="match status" value="1"/>
</dbReference>
<dbReference type="InterPro" id="IPR035965">
    <property type="entry name" value="PAS-like_dom_sf"/>
</dbReference>
<name>A0ABD3NWP2_9STRA</name>
<dbReference type="InterPro" id="IPR000014">
    <property type="entry name" value="PAS"/>
</dbReference>
<evidence type="ECO:0000259" key="2">
    <source>
        <dbReference type="PROSITE" id="PS50112"/>
    </source>
</evidence>
<feature type="region of interest" description="Disordered" evidence="1">
    <location>
        <begin position="644"/>
        <end position="680"/>
    </location>
</feature>
<feature type="compositionally biased region" description="Low complexity" evidence="1">
    <location>
        <begin position="582"/>
        <end position="592"/>
    </location>
</feature>
<comment type="caution">
    <text evidence="3">The sequence shown here is derived from an EMBL/GenBank/DDBJ whole genome shotgun (WGS) entry which is preliminary data.</text>
</comment>
<feature type="region of interest" description="Disordered" evidence="1">
    <location>
        <begin position="711"/>
        <end position="732"/>
    </location>
</feature>
<gene>
    <name evidence="3" type="ORF">HJC23_000501</name>
</gene>
<organism evidence="3 4">
    <name type="scientific">Cyclotella cryptica</name>
    <dbReference type="NCBI Taxonomy" id="29204"/>
    <lineage>
        <taxon>Eukaryota</taxon>
        <taxon>Sar</taxon>
        <taxon>Stramenopiles</taxon>
        <taxon>Ochrophyta</taxon>
        <taxon>Bacillariophyta</taxon>
        <taxon>Coscinodiscophyceae</taxon>
        <taxon>Thalassiosirophycidae</taxon>
        <taxon>Stephanodiscales</taxon>
        <taxon>Stephanodiscaceae</taxon>
        <taxon>Cyclotella</taxon>
    </lineage>
</organism>
<dbReference type="Gene3D" id="3.30.450.20">
    <property type="entry name" value="PAS domain"/>
    <property type="match status" value="1"/>
</dbReference>
<feature type="region of interest" description="Disordered" evidence="1">
    <location>
        <begin position="536"/>
        <end position="609"/>
    </location>
</feature>
<accession>A0ABD3NWP2</accession>
<evidence type="ECO:0000313" key="3">
    <source>
        <dbReference type="EMBL" id="KAL3779391.1"/>
    </source>
</evidence>
<proteinExistence type="predicted"/>
<dbReference type="CDD" id="cd14686">
    <property type="entry name" value="bZIP"/>
    <property type="match status" value="1"/>
</dbReference>
<dbReference type="PROSITE" id="PS50112">
    <property type="entry name" value="PAS"/>
    <property type="match status" value="1"/>
</dbReference>
<sequence>MSSNRTIDPNDLYRLLSQYQQHASSSAQRFQTVSGVLPAPAAVAPTPPAVMQLLASLVAGHQQQSLGGGPDTNSTGGSGNSAHGPSAFQAQMRPQYQLDIRRPSSAPNVNGGDMGQQILASAQLLSALNPDLAATAIANAFNLNPQQPVHQQPPQQQQQQQRQPNSILESLCQHLQHHTNIPSSSPTTAKLNLCFQSESATMAPASSAKILDVNQMHATPSDIGTPDTRNTIKNTTALPISLHCLDQNIPSQVAAASCSNACPPSNLLAKNWTLEQLEAYAKQLQDSHQPIPQSIAILLASARRREEKHNAKKLANRKSAFSSRIRKKARIDAMAEENVRLKREANILSFLPDPVLAIGIGGEITFCSTQMERVSQHKASDLIGENVEKVIAPATWGELQRMIKHVVTARDEDVHPKEEDIARVTNATKEDGLNEGNSWGYSTRGNHSAVSMESSEHSFPMNEVAVDSSGKVSDPSGYYLKKAPSKEFVTQAFSVNNNYRKTHIEDEDILKTSTKMSHQDYGLQSRLNHKRVLETSRSLSSLTEREGYKSSLSTDSSLSKTKGRPSESNLSEDSGYIELHNSQESNKSSSYSCGDTDEDGANPPNEVNRTPPLAPACIVCLIRDDLSTLWCEVTSSIHTVHISNGDCDPAMLGRKHGAPKERQKSSDDTSSFKKGTATSEKPEVEMKELLLCFRPILEGSKVDLGLRKKVVSKSPEESYGPRLSEADKRHNSAWSCSLKKRRLPKKRQFTTDEEFQNGQ</sequence>